<reference evidence="2" key="1">
    <citation type="journal article" date="2021" name="Syst. Appl. Microbiol.">
        <title>Roseomonas hellenica sp. nov., isolated from roots of wild-growing Alkanna tinctoria.</title>
        <authorList>
            <person name="Rat A."/>
            <person name="Naranjo H.D."/>
            <person name="Lebbe L."/>
            <person name="Cnockaert M."/>
            <person name="Krigas N."/>
            <person name="Grigoriadou K."/>
            <person name="Maloupa E."/>
            <person name="Willems A."/>
        </authorList>
    </citation>
    <scope>NUCLEOTIDE SEQUENCE [LARGE SCALE GENOMIC DNA]</scope>
    <source>
        <strain evidence="2">LMG 31523</strain>
    </source>
</reference>
<sequence>AALPAPLFRDGGNAVLGRLAALPALPRTASAARGAENELARMQLGGGDLD</sequence>
<gene>
    <name evidence="1" type="ORF">GXW71_33825</name>
</gene>
<feature type="non-terminal residue" evidence="1">
    <location>
        <position position="1"/>
    </location>
</feature>
<organism evidence="1 2">
    <name type="scientific">Plastoroseomonas hellenica</name>
    <dbReference type="NCBI Taxonomy" id="2687306"/>
    <lineage>
        <taxon>Bacteria</taxon>
        <taxon>Pseudomonadati</taxon>
        <taxon>Pseudomonadota</taxon>
        <taxon>Alphaproteobacteria</taxon>
        <taxon>Acetobacterales</taxon>
        <taxon>Acetobacteraceae</taxon>
        <taxon>Plastoroseomonas</taxon>
    </lineage>
</organism>
<dbReference type="EMBL" id="JAAGBB010000103">
    <property type="protein sequence ID" value="MBR0669378.1"/>
    <property type="molecule type" value="Genomic_DNA"/>
</dbReference>
<comment type="caution">
    <text evidence="1">The sequence shown here is derived from an EMBL/GenBank/DDBJ whole genome shotgun (WGS) entry which is preliminary data.</text>
</comment>
<protein>
    <submittedName>
        <fullName evidence="1">Uncharacterized protein</fullName>
    </submittedName>
</protein>
<evidence type="ECO:0000313" key="2">
    <source>
        <dbReference type="Proteomes" id="UP001196870"/>
    </source>
</evidence>
<dbReference type="Proteomes" id="UP001196870">
    <property type="component" value="Unassembled WGS sequence"/>
</dbReference>
<accession>A0ABS5F9Z4</accession>
<evidence type="ECO:0000313" key="1">
    <source>
        <dbReference type="EMBL" id="MBR0669378.1"/>
    </source>
</evidence>
<keyword evidence="2" id="KW-1185">Reference proteome</keyword>
<proteinExistence type="predicted"/>
<name>A0ABS5F9Z4_9PROT</name>